<organism evidence="1 2">
    <name type="scientific">Trichogramma kaykai</name>
    <dbReference type="NCBI Taxonomy" id="54128"/>
    <lineage>
        <taxon>Eukaryota</taxon>
        <taxon>Metazoa</taxon>
        <taxon>Ecdysozoa</taxon>
        <taxon>Arthropoda</taxon>
        <taxon>Hexapoda</taxon>
        <taxon>Insecta</taxon>
        <taxon>Pterygota</taxon>
        <taxon>Neoptera</taxon>
        <taxon>Endopterygota</taxon>
        <taxon>Hymenoptera</taxon>
        <taxon>Apocrita</taxon>
        <taxon>Proctotrupomorpha</taxon>
        <taxon>Chalcidoidea</taxon>
        <taxon>Trichogrammatidae</taxon>
        <taxon>Trichogramma</taxon>
    </lineage>
</organism>
<protein>
    <submittedName>
        <fullName evidence="1">Uncharacterized protein</fullName>
    </submittedName>
</protein>
<reference evidence="1 2" key="1">
    <citation type="journal article" date="2024" name="bioRxiv">
        <title>A reference genome for Trichogramma kaykai: A tiny desert-dwelling parasitoid wasp with competing sex-ratio distorters.</title>
        <authorList>
            <person name="Culotta J."/>
            <person name="Lindsey A.R."/>
        </authorList>
    </citation>
    <scope>NUCLEOTIDE SEQUENCE [LARGE SCALE GENOMIC DNA]</scope>
    <source>
        <strain evidence="1 2">KSX58</strain>
    </source>
</reference>
<evidence type="ECO:0000313" key="2">
    <source>
        <dbReference type="Proteomes" id="UP001627154"/>
    </source>
</evidence>
<keyword evidence="2" id="KW-1185">Reference proteome</keyword>
<dbReference type="EMBL" id="JBJJXI010000037">
    <property type="protein sequence ID" value="KAL3402352.1"/>
    <property type="molecule type" value="Genomic_DNA"/>
</dbReference>
<dbReference type="AlphaFoldDB" id="A0ABD2XAE7"/>
<accession>A0ABD2XAE7</accession>
<name>A0ABD2XAE7_9HYME</name>
<proteinExistence type="predicted"/>
<dbReference type="Proteomes" id="UP001627154">
    <property type="component" value="Unassembled WGS sequence"/>
</dbReference>
<evidence type="ECO:0000313" key="1">
    <source>
        <dbReference type="EMBL" id="KAL3402352.1"/>
    </source>
</evidence>
<gene>
    <name evidence="1" type="ORF">TKK_004856</name>
</gene>
<comment type="caution">
    <text evidence="1">The sequence shown here is derived from an EMBL/GenBank/DDBJ whole genome shotgun (WGS) entry which is preliminary data.</text>
</comment>
<sequence length="81" mass="9171">MQLYISTNSLVCPRPTPQYNKRATHNTHPREAAAASEYIKTTQARARPQPSCYRAFRVVYIRSSSKGVHCFSIALCAVLRE</sequence>